<proteinExistence type="inferred from homology"/>
<feature type="binding site" evidence="13">
    <location>
        <begin position="50"/>
        <end position="56"/>
    </location>
    <ligand>
        <name>NAD(+)</name>
        <dbReference type="ChEBI" id="CHEBI:57540"/>
    </ligand>
</feature>
<feature type="binding site" evidence="13">
    <location>
        <begin position="159"/>
        <end position="161"/>
    </location>
    <ligand>
        <name>NAD(+)</name>
        <dbReference type="ChEBI" id="CHEBI:57540"/>
    </ligand>
</feature>
<dbReference type="InterPro" id="IPR001557">
    <property type="entry name" value="L-lactate/malate_DH"/>
</dbReference>
<accession>A0A8T0GX55</accession>
<dbReference type="AlphaFoldDB" id="A0A8T0GX55"/>
<dbReference type="SUPFAM" id="SSF51735">
    <property type="entry name" value="NAD(P)-binding Rossmann-fold domains"/>
    <property type="match status" value="1"/>
</dbReference>
<evidence type="ECO:0000256" key="9">
    <source>
        <dbReference type="ARBA" id="ARBA00023140"/>
    </source>
</evidence>
<evidence type="ECO:0000256" key="4">
    <source>
        <dbReference type="ARBA" id="ARBA00012995"/>
    </source>
</evidence>
<evidence type="ECO:0000256" key="12">
    <source>
        <dbReference type="PIRSR" id="PIRSR000102-2"/>
    </source>
</evidence>
<keyword evidence="9" id="KW-0576">Peroxisome</keyword>
<evidence type="ECO:0000259" key="16">
    <source>
        <dbReference type="Pfam" id="PF00056"/>
    </source>
</evidence>
<dbReference type="SUPFAM" id="SSF56327">
    <property type="entry name" value="LDH C-terminal domain-like"/>
    <property type="match status" value="1"/>
</dbReference>
<evidence type="ECO:0000313" key="18">
    <source>
        <dbReference type="EMBL" id="KAG0562318.1"/>
    </source>
</evidence>
<evidence type="ECO:0000256" key="11">
    <source>
        <dbReference type="PIRSR" id="PIRSR000102-1"/>
    </source>
</evidence>
<dbReference type="FunFam" id="3.40.50.720:FF:000013">
    <property type="entry name" value="Malate dehydrogenase"/>
    <property type="match status" value="1"/>
</dbReference>
<dbReference type="GO" id="GO:0030060">
    <property type="term" value="F:L-malate dehydrogenase (NAD+) activity"/>
    <property type="evidence" value="ECO:0007669"/>
    <property type="project" value="UniProtKB-EC"/>
</dbReference>
<comment type="catalytic activity">
    <reaction evidence="10 15">
        <text>(S)-malate + NAD(+) = oxaloacetate + NADH + H(+)</text>
        <dbReference type="Rhea" id="RHEA:21432"/>
        <dbReference type="ChEBI" id="CHEBI:15378"/>
        <dbReference type="ChEBI" id="CHEBI:15589"/>
        <dbReference type="ChEBI" id="CHEBI:16452"/>
        <dbReference type="ChEBI" id="CHEBI:57540"/>
        <dbReference type="ChEBI" id="CHEBI:57945"/>
        <dbReference type="EC" id="1.1.1.37"/>
    </reaction>
</comment>
<keyword evidence="5" id="KW-0329">Glyoxylate bypass</keyword>
<dbReference type="PROSITE" id="PS00068">
    <property type="entry name" value="MDH"/>
    <property type="match status" value="1"/>
</dbReference>
<evidence type="ECO:0000256" key="13">
    <source>
        <dbReference type="PIRSR" id="PIRSR000102-3"/>
    </source>
</evidence>
<dbReference type="InterPro" id="IPR015955">
    <property type="entry name" value="Lactate_DH/Glyco_Ohase_4_C"/>
</dbReference>
<dbReference type="InterPro" id="IPR001252">
    <property type="entry name" value="Malate_DH_AS"/>
</dbReference>
<dbReference type="PIRSF" id="PIRSF000102">
    <property type="entry name" value="Lac_mal_DH"/>
    <property type="match status" value="1"/>
</dbReference>
<dbReference type="PANTHER" id="PTHR11540">
    <property type="entry name" value="MALATE AND LACTATE DEHYDROGENASE"/>
    <property type="match status" value="1"/>
</dbReference>
<feature type="domain" description="Lactate/malate dehydrogenase N-terminal" evidence="16">
    <location>
        <begin position="45"/>
        <end position="187"/>
    </location>
</feature>
<feature type="binding site" evidence="13">
    <location>
        <position position="76"/>
    </location>
    <ligand>
        <name>NAD(+)</name>
        <dbReference type="ChEBI" id="CHEBI:57540"/>
    </ligand>
</feature>
<comment type="subunit">
    <text evidence="3">Homodimer.</text>
</comment>
<evidence type="ECO:0000256" key="7">
    <source>
        <dbReference type="ARBA" id="ARBA00023002"/>
    </source>
</evidence>
<dbReference type="Gene3D" id="3.90.110.10">
    <property type="entry name" value="Lactate dehydrogenase/glycoside hydrolase, family 4, C-terminal"/>
    <property type="match status" value="1"/>
</dbReference>
<dbReference type="GO" id="GO:0006097">
    <property type="term" value="P:glyoxylate cycle"/>
    <property type="evidence" value="ECO:0007669"/>
    <property type="project" value="UniProtKB-KW"/>
</dbReference>
<evidence type="ECO:0000256" key="15">
    <source>
        <dbReference type="RuleBase" id="RU003405"/>
    </source>
</evidence>
<dbReference type="PANTHER" id="PTHR11540:SF71">
    <property type="entry name" value="MALATE DEHYDROGENASE 1, PEROXISOMAL"/>
    <property type="match status" value="1"/>
</dbReference>
<comment type="subcellular location">
    <subcellularLocation>
        <location evidence="1">Peroxisome</location>
    </subcellularLocation>
</comment>
<dbReference type="GO" id="GO:0006108">
    <property type="term" value="P:malate metabolic process"/>
    <property type="evidence" value="ECO:0007669"/>
    <property type="project" value="InterPro"/>
</dbReference>
<dbReference type="InterPro" id="IPR022383">
    <property type="entry name" value="Lactate/malate_DH_C"/>
</dbReference>
<evidence type="ECO:0000256" key="8">
    <source>
        <dbReference type="ARBA" id="ARBA00023027"/>
    </source>
</evidence>
<dbReference type="GO" id="GO:0006099">
    <property type="term" value="P:tricarboxylic acid cycle"/>
    <property type="evidence" value="ECO:0007669"/>
    <property type="project" value="UniProtKB-KW"/>
</dbReference>
<evidence type="ECO:0000259" key="17">
    <source>
        <dbReference type="Pfam" id="PF02866"/>
    </source>
</evidence>
<reference evidence="18" key="1">
    <citation type="submission" date="2020-06" db="EMBL/GenBank/DDBJ databases">
        <title>WGS assembly of Ceratodon purpureus strain R40.</title>
        <authorList>
            <person name="Carey S.B."/>
            <person name="Jenkins J."/>
            <person name="Shu S."/>
            <person name="Lovell J.T."/>
            <person name="Sreedasyam A."/>
            <person name="Maumus F."/>
            <person name="Tiley G.P."/>
            <person name="Fernandez-Pozo N."/>
            <person name="Barry K."/>
            <person name="Chen C."/>
            <person name="Wang M."/>
            <person name="Lipzen A."/>
            <person name="Daum C."/>
            <person name="Saski C.A."/>
            <person name="Payton A.C."/>
            <person name="Mcbreen J.C."/>
            <person name="Conrad R.E."/>
            <person name="Kollar L.M."/>
            <person name="Olsson S."/>
            <person name="Huttunen S."/>
            <person name="Landis J.B."/>
            <person name="Wickett N.J."/>
            <person name="Johnson M.G."/>
            <person name="Rensing S.A."/>
            <person name="Grimwood J."/>
            <person name="Schmutz J."/>
            <person name="Mcdaniel S.F."/>
        </authorList>
    </citation>
    <scope>NUCLEOTIDE SEQUENCE</scope>
    <source>
        <strain evidence="18">R40</strain>
    </source>
</reference>
<feature type="binding site" evidence="12">
    <location>
        <position position="129"/>
    </location>
    <ligand>
        <name>substrate</name>
    </ligand>
</feature>
<gene>
    <name evidence="18" type="ORF">KC19_9G136700</name>
</gene>
<sequence length="361" mass="38363">MEEANARGRVRLARIASHMRAPEESSMGGLEREPTRARGAGPGFKVAVLGAAGGIGQPLSLLMKMHPLVSTLHLYDVFNTPGVVADLSHTNTSAVVRGFLGNDQLGPALDGMDLVIIPAGVPRKPGMTRDDLFNINAGIVRTLIEGVAKHCPRAFINIISNPVNSTVPIAAEVLKMAGVYDPKRLFGVTTLDVVRANTFVAEVIGVDPKAVDVPVVGGHAGITILPILSQVKPQFSFTDKEVAYLTNRIQNGGTEVVEAKAGAGSATLSMAYAAAKFGESCLRALQGEAGIVECAYVDSEVTELPFFATKVRIGRAGIEEIFPLGPLNHYEREGMEKLKSELHDSIQKGVKFVQNPPAPKK</sequence>
<evidence type="ECO:0000313" key="19">
    <source>
        <dbReference type="Proteomes" id="UP000822688"/>
    </source>
</evidence>
<dbReference type="GO" id="GO:0009507">
    <property type="term" value="C:chloroplast"/>
    <property type="evidence" value="ECO:0007669"/>
    <property type="project" value="TreeGrafter"/>
</dbReference>
<comment type="caution">
    <text evidence="18">The sequence shown here is derived from an EMBL/GenBank/DDBJ whole genome shotgun (WGS) entry which is preliminary data.</text>
</comment>
<evidence type="ECO:0000256" key="10">
    <source>
        <dbReference type="ARBA" id="ARBA00048313"/>
    </source>
</evidence>
<keyword evidence="8 13" id="KW-0520">NAD</keyword>
<feature type="binding site" evidence="12">
    <location>
        <position position="195"/>
    </location>
    <ligand>
        <name>substrate</name>
    </ligand>
</feature>
<feature type="binding site" evidence="12">
    <location>
        <position position="161"/>
    </location>
    <ligand>
        <name>substrate</name>
    </ligand>
</feature>
<dbReference type="Pfam" id="PF02866">
    <property type="entry name" value="Ldh_1_C"/>
    <property type="match status" value="1"/>
</dbReference>
<feature type="domain" description="Lactate/malate dehydrogenase C-terminal" evidence="17">
    <location>
        <begin position="189"/>
        <end position="353"/>
    </location>
</feature>
<dbReference type="NCBIfam" id="TIGR01772">
    <property type="entry name" value="MDH_euk_gproteo"/>
    <property type="match status" value="1"/>
</dbReference>
<dbReference type="InterPro" id="IPR010097">
    <property type="entry name" value="Malate_DH_type1"/>
</dbReference>
<feature type="binding site" evidence="12">
    <location>
        <position position="123"/>
    </location>
    <ligand>
        <name>substrate</name>
    </ligand>
</feature>
<dbReference type="CDD" id="cd01337">
    <property type="entry name" value="MDH_glyoxysomal_mitochondrial"/>
    <property type="match status" value="1"/>
</dbReference>
<dbReference type="InterPro" id="IPR001236">
    <property type="entry name" value="Lactate/malate_DH_N"/>
</dbReference>
<dbReference type="Pfam" id="PF00056">
    <property type="entry name" value="Ldh_1_N"/>
    <property type="match status" value="1"/>
</dbReference>
<protein>
    <recommendedName>
        <fullName evidence="4 15">Malate dehydrogenase</fullName>
        <ecNumber evidence="4 15">1.1.1.37</ecNumber>
    </recommendedName>
</protein>
<dbReference type="EC" id="1.1.1.37" evidence="4 15"/>
<keyword evidence="19" id="KW-1185">Reference proteome</keyword>
<evidence type="ECO:0000256" key="14">
    <source>
        <dbReference type="RuleBase" id="RU003369"/>
    </source>
</evidence>
<dbReference type="GO" id="GO:0005777">
    <property type="term" value="C:peroxisome"/>
    <property type="evidence" value="ECO:0007669"/>
    <property type="project" value="UniProtKB-SubCell"/>
</dbReference>
<name>A0A8T0GX55_CERPU</name>
<dbReference type="InterPro" id="IPR036291">
    <property type="entry name" value="NAD(P)-bd_dom_sf"/>
</dbReference>
<keyword evidence="7 14" id="KW-0560">Oxidoreductase</keyword>
<evidence type="ECO:0000256" key="1">
    <source>
        <dbReference type="ARBA" id="ARBA00004275"/>
    </source>
</evidence>
<feature type="binding site" evidence="13">
    <location>
        <position position="270"/>
    </location>
    <ligand>
        <name>NAD(+)</name>
        <dbReference type="ChEBI" id="CHEBI:57540"/>
    </ligand>
</feature>
<feature type="active site" description="Proton acceptor" evidence="11">
    <location>
        <position position="219"/>
    </location>
</feature>
<feature type="binding site" evidence="13">
    <location>
        <position position="136"/>
    </location>
    <ligand>
        <name>NAD(+)</name>
        <dbReference type="ChEBI" id="CHEBI:57540"/>
    </ligand>
</feature>
<evidence type="ECO:0000256" key="5">
    <source>
        <dbReference type="ARBA" id="ARBA00022435"/>
    </source>
</evidence>
<evidence type="ECO:0000256" key="3">
    <source>
        <dbReference type="ARBA" id="ARBA00011738"/>
    </source>
</evidence>
<dbReference type="FunFam" id="3.90.110.10:FF:000001">
    <property type="entry name" value="Malate dehydrogenase"/>
    <property type="match status" value="1"/>
</dbReference>
<keyword evidence="6 15" id="KW-0816">Tricarboxylic acid cycle</keyword>
<dbReference type="Proteomes" id="UP000822688">
    <property type="component" value="Chromosome 9"/>
</dbReference>
<organism evidence="18 19">
    <name type="scientific">Ceratodon purpureus</name>
    <name type="common">Fire moss</name>
    <name type="synonym">Dicranum purpureum</name>
    <dbReference type="NCBI Taxonomy" id="3225"/>
    <lineage>
        <taxon>Eukaryota</taxon>
        <taxon>Viridiplantae</taxon>
        <taxon>Streptophyta</taxon>
        <taxon>Embryophyta</taxon>
        <taxon>Bryophyta</taxon>
        <taxon>Bryophytina</taxon>
        <taxon>Bryopsida</taxon>
        <taxon>Dicranidae</taxon>
        <taxon>Pseudoditrichales</taxon>
        <taxon>Ditrichaceae</taxon>
        <taxon>Ceratodon</taxon>
    </lineage>
</organism>
<dbReference type="EMBL" id="CM026430">
    <property type="protein sequence ID" value="KAG0562318.1"/>
    <property type="molecule type" value="Genomic_DNA"/>
</dbReference>
<dbReference type="Gene3D" id="3.40.50.720">
    <property type="entry name" value="NAD(P)-binding Rossmann-like Domain"/>
    <property type="match status" value="1"/>
</dbReference>
<evidence type="ECO:0000256" key="6">
    <source>
        <dbReference type="ARBA" id="ARBA00022532"/>
    </source>
</evidence>
<evidence type="ECO:0000256" key="2">
    <source>
        <dbReference type="ARBA" id="ARBA00008824"/>
    </source>
</evidence>
<comment type="similarity">
    <text evidence="2">Belongs to the LDH/MDH superfamily. MDH type 1 family.</text>
</comment>